<proteinExistence type="predicted"/>
<name>A0ABS4TCX3_9PSEU</name>
<dbReference type="InterPro" id="IPR001826">
    <property type="entry name" value="RHS"/>
</dbReference>
<dbReference type="InterPro" id="IPR038332">
    <property type="entry name" value="PPE_sf"/>
</dbReference>
<dbReference type="Pfam" id="PF20148">
    <property type="entry name" value="DUF6531"/>
    <property type="match status" value="1"/>
</dbReference>
<dbReference type="NCBIfam" id="TIGR03696">
    <property type="entry name" value="Rhs_assc_core"/>
    <property type="match status" value="1"/>
</dbReference>
<dbReference type="InterPro" id="IPR050708">
    <property type="entry name" value="T6SS_VgrG/RHS"/>
</dbReference>
<evidence type="ECO:0000259" key="5">
    <source>
        <dbReference type="Pfam" id="PF25023"/>
    </source>
</evidence>
<feature type="domain" description="RHS protein conserved region" evidence="3">
    <location>
        <begin position="1236"/>
        <end position="1269"/>
    </location>
</feature>
<keyword evidence="1" id="KW-0677">Repeat</keyword>
<sequence length="1469" mass="159281">MSDGNPLVATAQSDTTAVTGIGIAESSVDLANGISNGDWVEAGLGAVGVGLEVLSMVIDPIGTIASYGVSWLIEHVQPLKEALDWFAGDPPVIRSFSETWANIAAEVGKVAADYGNEAKAGTGGWTGQSADTYRGKAAETADAISGAGALADGISAGVMIMGEVVAAVREIVRDLVAEVVGKLITWALEAVATLGLGTPVIVAQATAAISKVVNKIADLVRKLVKTIGNVTPRIRKVIDKLDEIIAKLGKLGRKGDAPSSSTTPSSSASAPDGVRSPDTPGTSTTPSGTDTPDVTSPDGTTSPSGTKSSDEPNMRQETSTDPQGKAREENNRVCKDDPIDIASGEMILPQTDVDLAGVLPLVLRRTHVSTYRVGRTFGRSWASTLDQRLEADANGVYFAAEDGMQLKYPAPLNGTSVLPAYGPRWPLDHVPDGGYTITNPETGLVRHFGPTTAGALPIQAISDRNGNRIVFHYDDEGVLTDVRHSGGYHLRVETTDRLVVAIHLVRPAAPEVTLVRYRYDEALRLSEVVNSSGSALRFEYDSSDRIVQWVDRNEMWYRYTYDEHGRCVRTQGGDGFLNGTFAYQPGRTVWTDSHGHDTVFHLNDYRQVVREVDQLGAVTLSEWDRYDRLLARTDPLGRTTRYDYDGSGDLIAIVRPDSEQTSISYNSLRLPTRIVDPDGGVWLQSYDQKGNLTSVTDPSGAVTQRIHDARGNIAEVVDALGNRGRIVCDAAGLPVALTDPMGGITRYVRDPFGRIGQIIDPVGGVTRLNWTVEGRLVSRTLPDGGTERWRYDGEGNVVEHVDAVGQVTRTTYVGFDQPSSKTGPDGGRLQFAYDTELRLVSVTNPQGLIWRYEYDAAGRLVRETDFNGRVIAYRHDAAGQVVERANGAGEVTTFTRDALGQIVEKRSGESLTTFAYDKAGRVVRATNSDADVTFERDALGRVLAETTNGRTVRSTYDLTGRRITRQTPTGVRSTWHYNANDQPVALHTAGRTLQFSYDAAGREVARHLGGAVSLAQSWDAGHRLLRQTIATHAGQPVQQRAYHYRPDGNLARVDDQLGGSRRFELDRSGRVTAVHGARWTERYAYDTAGNVTTATPGPREYAGTLVRRAGNVYYQHDAQGRVILRNSRSLSGKTQAWTYTWDADDRLTGVTTPDGTRWRYAYDPAGRRIAKKRLAETGVEVVEQIDFTWDGSVLAEQTQSGRAVTWDFEPGSMRAVSQLERAQDSQAWIDRQFYAIVTDLIGTPTEMLDPDGGLAWRSQTNLWGAALAELSGGPSCPLRFPGQYHDPETGQHYNYHRYYDPVAGQYLSSDPLGLSAGPNSYAYVSNPTRQYDPFGLTACERAKRLANRTTENARNGRVRETPDYHGRLSRERELEILSNPDAVYHSTGTGGRFIFRQGEDVVITQGPGSQAGQLVTSYGPSGPRGDSGAAIFGGSPSDPGLPVTHEQIVNGTVPTPSGDTLPPAVQILP</sequence>
<feature type="compositionally biased region" description="Basic and acidic residues" evidence="2">
    <location>
        <begin position="324"/>
        <end position="337"/>
    </location>
</feature>
<dbReference type="InterPro" id="IPR022385">
    <property type="entry name" value="Rhs_assc_core"/>
</dbReference>
<keyword evidence="7" id="KW-1185">Reference proteome</keyword>
<dbReference type="InterPro" id="IPR056823">
    <property type="entry name" value="TEN-like_YD-shell"/>
</dbReference>
<feature type="domain" description="Teneurin-like YD-shell" evidence="5">
    <location>
        <begin position="602"/>
        <end position="760"/>
    </location>
</feature>
<dbReference type="InterPro" id="IPR031325">
    <property type="entry name" value="RHS_repeat"/>
</dbReference>
<evidence type="ECO:0000259" key="3">
    <source>
        <dbReference type="Pfam" id="PF03527"/>
    </source>
</evidence>
<dbReference type="RefSeq" id="WP_209636723.1">
    <property type="nucleotide sequence ID" value="NZ_JAGINW010000001.1"/>
</dbReference>
<dbReference type="EMBL" id="JAGINW010000001">
    <property type="protein sequence ID" value="MBP2321698.1"/>
    <property type="molecule type" value="Genomic_DNA"/>
</dbReference>
<dbReference type="NCBIfam" id="TIGR01643">
    <property type="entry name" value="YD_repeat_2x"/>
    <property type="match status" value="11"/>
</dbReference>
<dbReference type="Gene3D" id="2.180.10.10">
    <property type="entry name" value="RHS repeat-associated core"/>
    <property type="match status" value="3"/>
</dbReference>
<dbReference type="Proteomes" id="UP001519332">
    <property type="component" value="Unassembled WGS sequence"/>
</dbReference>
<dbReference type="Pfam" id="PF03527">
    <property type="entry name" value="RHS"/>
    <property type="match status" value="1"/>
</dbReference>
<feature type="domain" description="DUF6531" evidence="4">
    <location>
        <begin position="337"/>
        <end position="408"/>
    </location>
</feature>
<reference evidence="6 7" key="1">
    <citation type="submission" date="2021-03" db="EMBL/GenBank/DDBJ databases">
        <title>Sequencing the genomes of 1000 actinobacteria strains.</title>
        <authorList>
            <person name="Klenk H.-P."/>
        </authorList>
    </citation>
    <scope>NUCLEOTIDE SEQUENCE [LARGE SCALE GENOMIC DNA]</scope>
    <source>
        <strain evidence="6 7">DSM 46670</strain>
    </source>
</reference>
<protein>
    <submittedName>
        <fullName evidence="6">RHS repeat-associated protein</fullName>
    </submittedName>
</protein>
<evidence type="ECO:0000313" key="7">
    <source>
        <dbReference type="Proteomes" id="UP001519332"/>
    </source>
</evidence>
<dbReference type="InterPro" id="IPR006530">
    <property type="entry name" value="YD"/>
</dbReference>
<accession>A0ABS4TCX3</accession>
<feature type="compositionally biased region" description="Low complexity" evidence="2">
    <location>
        <begin position="257"/>
        <end position="307"/>
    </location>
</feature>
<gene>
    <name evidence="6" type="ORF">JOF56_002083</name>
</gene>
<organism evidence="6 7">
    <name type="scientific">Kibdelosporangium banguiense</name>
    <dbReference type="NCBI Taxonomy" id="1365924"/>
    <lineage>
        <taxon>Bacteria</taxon>
        <taxon>Bacillati</taxon>
        <taxon>Actinomycetota</taxon>
        <taxon>Actinomycetes</taxon>
        <taxon>Pseudonocardiales</taxon>
        <taxon>Pseudonocardiaceae</taxon>
        <taxon>Kibdelosporangium</taxon>
    </lineage>
</organism>
<dbReference type="InterPro" id="IPR045351">
    <property type="entry name" value="DUF6531"/>
</dbReference>
<evidence type="ECO:0000256" key="2">
    <source>
        <dbReference type="SAM" id="MobiDB-lite"/>
    </source>
</evidence>
<dbReference type="Pfam" id="PF25023">
    <property type="entry name" value="TEN_YD-shell"/>
    <property type="match status" value="1"/>
</dbReference>
<feature type="region of interest" description="Disordered" evidence="2">
    <location>
        <begin position="252"/>
        <end position="337"/>
    </location>
</feature>
<evidence type="ECO:0000259" key="4">
    <source>
        <dbReference type="Pfam" id="PF20148"/>
    </source>
</evidence>
<dbReference type="Pfam" id="PF05593">
    <property type="entry name" value="RHS_repeat"/>
    <property type="match status" value="3"/>
</dbReference>
<dbReference type="PANTHER" id="PTHR32305:SF15">
    <property type="entry name" value="PROTEIN RHSA-RELATED"/>
    <property type="match status" value="1"/>
</dbReference>
<comment type="caution">
    <text evidence="6">The sequence shown here is derived from an EMBL/GenBank/DDBJ whole genome shotgun (WGS) entry which is preliminary data.</text>
</comment>
<dbReference type="PANTHER" id="PTHR32305">
    <property type="match status" value="1"/>
</dbReference>
<evidence type="ECO:0000313" key="6">
    <source>
        <dbReference type="EMBL" id="MBP2321698.1"/>
    </source>
</evidence>
<dbReference type="Gene3D" id="1.20.1260.20">
    <property type="entry name" value="PPE superfamily"/>
    <property type="match status" value="1"/>
</dbReference>
<evidence type="ECO:0000256" key="1">
    <source>
        <dbReference type="ARBA" id="ARBA00022737"/>
    </source>
</evidence>